<dbReference type="EMBL" id="SHKY01000001">
    <property type="protein sequence ID" value="RZU51757.1"/>
    <property type="molecule type" value="Genomic_DNA"/>
</dbReference>
<protein>
    <submittedName>
        <fullName evidence="2">CubicO group peptidase (Beta-lactamase class C family)</fullName>
    </submittedName>
</protein>
<gene>
    <name evidence="2" type="ORF">EV385_3590</name>
</gene>
<sequence length="370" mass="39640">MTQNWSALQGRVQKTVDGLVASGRERGVQVAAYLDGRLIVNAVSGMANPLTGQPVTPDTPFFGYSTGKGLAATAVHVLVERGDLDYDLRLADVWPEYGRHGKEATTLRHVLSHSAGVPALPSYTMPEDLLDWDRMCRTIASSAPLWEPGTRHGYHMWTWGWLVGETVHRATGRPLSRVLAEDVARPLDAERELYFGVPANQLARMARLEDRNWAAAVALASTHLANFDKIAPPGVRPDAALANRRELLNADIPAVGTVSARGLARMYAALMGEVNGVRLISPERLKEVTKVVTQGPDWAYGGDGPKTLGYAAEIGGTRFGWSGMGGSLGGFYPAHGLAVACLKNYLGVDDGDPMEGIAAMIHAAVANSGH</sequence>
<reference evidence="2 3" key="1">
    <citation type="submission" date="2019-02" db="EMBL/GenBank/DDBJ databases">
        <title>Sequencing the genomes of 1000 actinobacteria strains.</title>
        <authorList>
            <person name="Klenk H.-P."/>
        </authorList>
    </citation>
    <scope>NUCLEOTIDE SEQUENCE [LARGE SCALE GENOMIC DNA]</scope>
    <source>
        <strain evidence="2 3">DSM 45162</strain>
    </source>
</reference>
<proteinExistence type="predicted"/>
<dbReference type="InterPro" id="IPR052907">
    <property type="entry name" value="Beta-lactamase/esterase"/>
</dbReference>
<evidence type="ECO:0000313" key="2">
    <source>
        <dbReference type="EMBL" id="RZU51757.1"/>
    </source>
</evidence>
<dbReference type="OrthoDB" id="3422781at2"/>
<dbReference type="InterPro" id="IPR012338">
    <property type="entry name" value="Beta-lactam/transpept-like"/>
</dbReference>
<dbReference type="SUPFAM" id="SSF56601">
    <property type="entry name" value="beta-lactamase/transpeptidase-like"/>
    <property type="match status" value="1"/>
</dbReference>
<dbReference type="PANTHER" id="PTHR43319:SF3">
    <property type="entry name" value="BETA-LACTAMASE-RELATED DOMAIN-CONTAINING PROTEIN"/>
    <property type="match status" value="1"/>
</dbReference>
<dbReference type="PANTHER" id="PTHR43319">
    <property type="entry name" value="BETA-LACTAMASE-RELATED"/>
    <property type="match status" value="1"/>
</dbReference>
<name>A0A4Q7ZLC9_9ACTN</name>
<dbReference type="InterPro" id="IPR001466">
    <property type="entry name" value="Beta-lactam-related"/>
</dbReference>
<dbReference type="AlphaFoldDB" id="A0A4Q7ZLC9"/>
<accession>A0A4Q7ZLC9</accession>
<organism evidence="2 3">
    <name type="scientific">Krasilnikovia cinnamomea</name>
    <dbReference type="NCBI Taxonomy" id="349313"/>
    <lineage>
        <taxon>Bacteria</taxon>
        <taxon>Bacillati</taxon>
        <taxon>Actinomycetota</taxon>
        <taxon>Actinomycetes</taxon>
        <taxon>Micromonosporales</taxon>
        <taxon>Micromonosporaceae</taxon>
        <taxon>Krasilnikovia</taxon>
    </lineage>
</organism>
<evidence type="ECO:0000259" key="1">
    <source>
        <dbReference type="Pfam" id="PF00144"/>
    </source>
</evidence>
<keyword evidence="3" id="KW-1185">Reference proteome</keyword>
<evidence type="ECO:0000313" key="3">
    <source>
        <dbReference type="Proteomes" id="UP000292564"/>
    </source>
</evidence>
<dbReference type="Pfam" id="PF00144">
    <property type="entry name" value="Beta-lactamase"/>
    <property type="match status" value="1"/>
</dbReference>
<dbReference type="Proteomes" id="UP000292564">
    <property type="component" value="Unassembled WGS sequence"/>
</dbReference>
<dbReference type="Gene3D" id="3.40.710.10">
    <property type="entry name" value="DD-peptidase/beta-lactamase superfamily"/>
    <property type="match status" value="1"/>
</dbReference>
<dbReference type="RefSeq" id="WP_130510480.1">
    <property type="nucleotide sequence ID" value="NZ_SHKY01000001.1"/>
</dbReference>
<comment type="caution">
    <text evidence="2">The sequence shown here is derived from an EMBL/GenBank/DDBJ whole genome shotgun (WGS) entry which is preliminary data.</text>
</comment>
<feature type="domain" description="Beta-lactamase-related" evidence="1">
    <location>
        <begin position="12"/>
        <end position="348"/>
    </location>
</feature>